<keyword evidence="4" id="KW-1185">Reference proteome</keyword>
<comment type="caution">
    <text evidence="3">The sequence shown here is derived from an EMBL/GenBank/DDBJ whole genome shotgun (WGS) entry which is preliminary data.</text>
</comment>
<dbReference type="AlphaFoldDB" id="A0AAE0U5E7"/>
<feature type="region of interest" description="Disordered" evidence="1">
    <location>
        <begin position="84"/>
        <end position="107"/>
    </location>
</feature>
<organism evidence="3 4">
    <name type="scientific">Sordaria brevicollis</name>
    <dbReference type="NCBI Taxonomy" id="83679"/>
    <lineage>
        <taxon>Eukaryota</taxon>
        <taxon>Fungi</taxon>
        <taxon>Dikarya</taxon>
        <taxon>Ascomycota</taxon>
        <taxon>Pezizomycotina</taxon>
        <taxon>Sordariomycetes</taxon>
        <taxon>Sordariomycetidae</taxon>
        <taxon>Sordariales</taxon>
        <taxon>Sordariaceae</taxon>
        <taxon>Sordaria</taxon>
    </lineage>
</organism>
<name>A0AAE0U5E7_SORBR</name>
<proteinExistence type="predicted"/>
<reference evidence="3" key="1">
    <citation type="journal article" date="2023" name="Mol. Phylogenet. Evol.">
        <title>Genome-scale phylogeny and comparative genomics of the fungal order Sordariales.</title>
        <authorList>
            <person name="Hensen N."/>
            <person name="Bonometti L."/>
            <person name="Westerberg I."/>
            <person name="Brannstrom I.O."/>
            <person name="Guillou S."/>
            <person name="Cros-Aarteil S."/>
            <person name="Calhoun S."/>
            <person name="Haridas S."/>
            <person name="Kuo A."/>
            <person name="Mondo S."/>
            <person name="Pangilinan J."/>
            <person name="Riley R."/>
            <person name="LaButti K."/>
            <person name="Andreopoulos B."/>
            <person name="Lipzen A."/>
            <person name="Chen C."/>
            <person name="Yan M."/>
            <person name="Daum C."/>
            <person name="Ng V."/>
            <person name="Clum A."/>
            <person name="Steindorff A."/>
            <person name="Ohm R.A."/>
            <person name="Martin F."/>
            <person name="Silar P."/>
            <person name="Natvig D.O."/>
            <person name="Lalanne C."/>
            <person name="Gautier V."/>
            <person name="Ament-Velasquez S.L."/>
            <person name="Kruys A."/>
            <person name="Hutchinson M.I."/>
            <person name="Powell A.J."/>
            <person name="Barry K."/>
            <person name="Miller A.N."/>
            <person name="Grigoriev I.V."/>
            <person name="Debuchy R."/>
            <person name="Gladieux P."/>
            <person name="Hiltunen Thoren M."/>
            <person name="Johannesson H."/>
        </authorList>
    </citation>
    <scope>NUCLEOTIDE SEQUENCE</scope>
    <source>
        <strain evidence="3">FGSC 1904</strain>
    </source>
</reference>
<reference evidence="3" key="2">
    <citation type="submission" date="2023-07" db="EMBL/GenBank/DDBJ databases">
        <authorList>
            <consortium name="Lawrence Berkeley National Laboratory"/>
            <person name="Haridas S."/>
            <person name="Hensen N."/>
            <person name="Bonometti L."/>
            <person name="Westerberg I."/>
            <person name="Brannstrom I.O."/>
            <person name="Guillou S."/>
            <person name="Cros-Aarteil S."/>
            <person name="Calhoun S."/>
            <person name="Kuo A."/>
            <person name="Mondo S."/>
            <person name="Pangilinan J."/>
            <person name="Riley R."/>
            <person name="LaButti K."/>
            <person name="Andreopoulos B."/>
            <person name="Lipzen A."/>
            <person name="Chen C."/>
            <person name="Yanf M."/>
            <person name="Daum C."/>
            <person name="Ng V."/>
            <person name="Clum A."/>
            <person name="Steindorff A."/>
            <person name="Ohm R."/>
            <person name="Martin F."/>
            <person name="Silar P."/>
            <person name="Natvig D."/>
            <person name="Lalanne C."/>
            <person name="Gautier V."/>
            <person name="Ament-velasquez S.L."/>
            <person name="Kruys A."/>
            <person name="Hutchinson M.I."/>
            <person name="Powell A.J."/>
            <person name="Barry K."/>
            <person name="Miller A.N."/>
            <person name="Grigoriev I.V."/>
            <person name="Debuchy R."/>
            <person name="Gladieux P."/>
            <person name="Thoren M.H."/>
            <person name="Johannesson H."/>
        </authorList>
    </citation>
    <scope>NUCLEOTIDE SEQUENCE</scope>
    <source>
        <strain evidence="3">FGSC 1904</strain>
    </source>
</reference>
<keyword evidence="2" id="KW-0472">Membrane</keyword>
<feature type="compositionally biased region" description="Basic and acidic residues" evidence="1">
    <location>
        <begin position="96"/>
        <end position="106"/>
    </location>
</feature>
<sequence length="135" mass="14698">MDPGWMGAWACVLRFLEAFIPFWLRVAGAVMEMVVRELCVKTDIVSFKQHPAGVSWLGKSGIGHTNATLGAAAGSFLGERGINVPAGATGGDQETDNGKWDIRPPKNDMYGPAKFVLGNLRRTWGQDEPNLDPFH</sequence>
<gene>
    <name evidence="3" type="ORF">B0T20DRAFT_396327</name>
</gene>
<evidence type="ECO:0000256" key="2">
    <source>
        <dbReference type="SAM" id="Phobius"/>
    </source>
</evidence>
<keyword evidence="2" id="KW-0812">Transmembrane</keyword>
<keyword evidence="2" id="KW-1133">Transmembrane helix</keyword>
<accession>A0AAE0U5E7</accession>
<dbReference type="EMBL" id="JAUTDP010000012">
    <property type="protein sequence ID" value="KAK3391688.1"/>
    <property type="molecule type" value="Genomic_DNA"/>
</dbReference>
<feature type="transmembrane region" description="Helical" evidence="2">
    <location>
        <begin position="6"/>
        <end position="24"/>
    </location>
</feature>
<dbReference type="Proteomes" id="UP001281003">
    <property type="component" value="Unassembled WGS sequence"/>
</dbReference>
<evidence type="ECO:0000256" key="1">
    <source>
        <dbReference type="SAM" id="MobiDB-lite"/>
    </source>
</evidence>
<evidence type="ECO:0000313" key="3">
    <source>
        <dbReference type="EMBL" id="KAK3391688.1"/>
    </source>
</evidence>
<protein>
    <submittedName>
        <fullName evidence="3">Uncharacterized protein</fullName>
    </submittedName>
</protein>
<evidence type="ECO:0000313" key="4">
    <source>
        <dbReference type="Proteomes" id="UP001281003"/>
    </source>
</evidence>